<comment type="similarity">
    <text evidence="1 3">Belongs to the TPP enzyme family.</text>
</comment>
<dbReference type="Pfam" id="PF02775">
    <property type="entry name" value="TPP_enzyme_C"/>
    <property type="match status" value="1"/>
</dbReference>
<dbReference type="CDD" id="cd07035">
    <property type="entry name" value="TPP_PYR_POX_like"/>
    <property type="match status" value="1"/>
</dbReference>
<evidence type="ECO:0000313" key="7">
    <source>
        <dbReference type="EMBL" id="MFC5584251.1"/>
    </source>
</evidence>
<proteinExistence type="inferred from homology"/>
<gene>
    <name evidence="7" type="ORF">ACFPOD_03945</name>
</gene>
<dbReference type="CDD" id="cd00568">
    <property type="entry name" value="TPP_enzymes"/>
    <property type="match status" value="1"/>
</dbReference>
<evidence type="ECO:0000313" key="8">
    <source>
        <dbReference type="Proteomes" id="UP001596107"/>
    </source>
</evidence>
<keyword evidence="2 3" id="KW-0786">Thiamine pyrophosphate</keyword>
<protein>
    <submittedName>
        <fullName evidence="7">Thiamine pyrophosphate-binding protein</fullName>
    </submittedName>
</protein>
<name>A0ABW0T4E3_9HYPH</name>
<dbReference type="Proteomes" id="UP001596107">
    <property type="component" value="Unassembled WGS sequence"/>
</dbReference>
<dbReference type="Gene3D" id="3.40.50.970">
    <property type="match status" value="2"/>
</dbReference>
<dbReference type="SUPFAM" id="SSF52467">
    <property type="entry name" value="DHS-like NAD/FAD-binding domain"/>
    <property type="match status" value="1"/>
</dbReference>
<sequence>MKLETITATETVGDFIARYLAEIGVTTVFGVISIHNMPILDAIARQERIRFVPARGEAGAMNMADAYARVSGELGVCLTSTGTAAGNAAGAQAEALTAGSRVLHITTQVDLEFADRDRAAIHDVPRQPQMLRGVSKAVFRMWDANGAVGALTAAVSAALSAPSGPVSLEIPVDVQRSQASPTARIHKPQPIRPVAPDSVIDEIAELVKAAKRPLLWLGGGACEAGKEVTELMRRGFGIVTSTNGRAIVSEAEPASLGAFNMTPEAVELYKSCDLMIVVGSRLRGNETRNNKMPLPRPLVQIDADAAQGGRNYPVEVFAHGDATDTLARLLERLPDTLDTDTNLSFDIARTRAQAEGRMRDVLGPYRVVADTLADRVFTNGHAWVRDVTISNSTFGNRYVRIAAPNLGVHALGGGIGQGVAMGVGAAVASKGGKGAKGAKAITLLGDGGTMLGLAEMITAVEENAPLVYLLMNDKAYGVIQNIQDAQYDSRRHYSALATPDFAGFCKSIGMPHRVISDVADFPVVFDEAVAADGPQLIEIDMCAIGPFNEAFAGPPAGAAGKEA</sequence>
<keyword evidence="8" id="KW-1185">Reference proteome</keyword>
<dbReference type="InterPro" id="IPR045229">
    <property type="entry name" value="TPP_enz"/>
</dbReference>
<evidence type="ECO:0000259" key="6">
    <source>
        <dbReference type="Pfam" id="PF02776"/>
    </source>
</evidence>
<dbReference type="InterPro" id="IPR029061">
    <property type="entry name" value="THDP-binding"/>
</dbReference>
<dbReference type="NCBIfam" id="NF005470">
    <property type="entry name" value="PRK07064.1"/>
    <property type="match status" value="1"/>
</dbReference>
<dbReference type="PANTHER" id="PTHR18968">
    <property type="entry name" value="THIAMINE PYROPHOSPHATE ENZYMES"/>
    <property type="match status" value="1"/>
</dbReference>
<dbReference type="RefSeq" id="WP_223019939.1">
    <property type="nucleotide sequence ID" value="NZ_CP078143.1"/>
</dbReference>
<accession>A0ABW0T4E3</accession>
<dbReference type="InterPro" id="IPR011766">
    <property type="entry name" value="TPP_enzyme_TPP-bd"/>
</dbReference>
<dbReference type="Pfam" id="PF00205">
    <property type="entry name" value="TPP_enzyme_M"/>
    <property type="match status" value="1"/>
</dbReference>
<evidence type="ECO:0000259" key="4">
    <source>
        <dbReference type="Pfam" id="PF00205"/>
    </source>
</evidence>
<dbReference type="SUPFAM" id="SSF52518">
    <property type="entry name" value="Thiamin diphosphate-binding fold (THDP-binding)"/>
    <property type="match status" value="2"/>
</dbReference>
<feature type="domain" description="Thiamine pyrophosphate enzyme TPP-binding" evidence="5">
    <location>
        <begin position="395"/>
        <end position="539"/>
    </location>
</feature>
<dbReference type="InterPro" id="IPR012001">
    <property type="entry name" value="Thiamin_PyroP_enz_TPP-bd_dom"/>
</dbReference>
<dbReference type="Gene3D" id="3.40.50.1220">
    <property type="entry name" value="TPP-binding domain"/>
    <property type="match status" value="1"/>
</dbReference>
<dbReference type="InterPro" id="IPR012000">
    <property type="entry name" value="Thiamin_PyroP_enz_cen_dom"/>
</dbReference>
<organism evidence="7 8">
    <name type="scientific">Nitratireductor kimnyeongensis</name>
    <dbReference type="NCBI Taxonomy" id="430679"/>
    <lineage>
        <taxon>Bacteria</taxon>
        <taxon>Pseudomonadati</taxon>
        <taxon>Pseudomonadota</taxon>
        <taxon>Alphaproteobacteria</taxon>
        <taxon>Hyphomicrobiales</taxon>
        <taxon>Phyllobacteriaceae</taxon>
        <taxon>Nitratireductor</taxon>
    </lineage>
</organism>
<evidence type="ECO:0000256" key="2">
    <source>
        <dbReference type="ARBA" id="ARBA00023052"/>
    </source>
</evidence>
<reference evidence="8" key="1">
    <citation type="journal article" date="2019" name="Int. J. Syst. Evol. Microbiol.">
        <title>The Global Catalogue of Microorganisms (GCM) 10K type strain sequencing project: providing services to taxonomists for standard genome sequencing and annotation.</title>
        <authorList>
            <consortium name="The Broad Institute Genomics Platform"/>
            <consortium name="The Broad Institute Genome Sequencing Center for Infectious Disease"/>
            <person name="Wu L."/>
            <person name="Ma J."/>
        </authorList>
    </citation>
    <scope>NUCLEOTIDE SEQUENCE [LARGE SCALE GENOMIC DNA]</scope>
    <source>
        <strain evidence="8">JCM 3366</strain>
    </source>
</reference>
<dbReference type="InterPro" id="IPR029035">
    <property type="entry name" value="DHS-like_NAD/FAD-binding_dom"/>
</dbReference>
<evidence type="ECO:0000256" key="3">
    <source>
        <dbReference type="RuleBase" id="RU362132"/>
    </source>
</evidence>
<feature type="domain" description="Thiamine pyrophosphate enzyme central" evidence="4">
    <location>
        <begin position="200"/>
        <end position="329"/>
    </location>
</feature>
<evidence type="ECO:0000259" key="5">
    <source>
        <dbReference type="Pfam" id="PF02775"/>
    </source>
</evidence>
<comment type="caution">
    <text evidence="7">The sequence shown here is derived from an EMBL/GenBank/DDBJ whole genome shotgun (WGS) entry which is preliminary data.</text>
</comment>
<evidence type="ECO:0000256" key="1">
    <source>
        <dbReference type="ARBA" id="ARBA00007812"/>
    </source>
</evidence>
<dbReference type="PANTHER" id="PTHR18968:SF13">
    <property type="entry name" value="ACETOLACTATE SYNTHASE CATALYTIC SUBUNIT, MITOCHONDRIAL"/>
    <property type="match status" value="1"/>
</dbReference>
<dbReference type="Pfam" id="PF02776">
    <property type="entry name" value="TPP_enzyme_N"/>
    <property type="match status" value="1"/>
</dbReference>
<feature type="domain" description="Thiamine pyrophosphate enzyme N-terminal TPP-binding" evidence="6">
    <location>
        <begin position="11"/>
        <end position="118"/>
    </location>
</feature>
<dbReference type="EMBL" id="JBHSNB010000001">
    <property type="protein sequence ID" value="MFC5584251.1"/>
    <property type="molecule type" value="Genomic_DNA"/>
</dbReference>